<organism evidence="5 6">
    <name type="scientific">Acacia crassicarpa</name>
    <name type="common">northern wattle</name>
    <dbReference type="NCBI Taxonomy" id="499986"/>
    <lineage>
        <taxon>Eukaryota</taxon>
        <taxon>Viridiplantae</taxon>
        <taxon>Streptophyta</taxon>
        <taxon>Embryophyta</taxon>
        <taxon>Tracheophyta</taxon>
        <taxon>Spermatophyta</taxon>
        <taxon>Magnoliopsida</taxon>
        <taxon>eudicotyledons</taxon>
        <taxon>Gunneridae</taxon>
        <taxon>Pentapetalae</taxon>
        <taxon>rosids</taxon>
        <taxon>fabids</taxon>
        <taxon>Fabales</taxon>
        <taxon>Fabaceae</taxon>
        <taxon>Caesalpinioideae</taxon>
        <taxon>mimosoid clade</taxon>
        <taxon>Acacieae</taxon>
        <taxon>Acacia</taxon>
    </lineage>
</organism>
<feature type="region of interest" description="Disordered" evidence="3">
    <location>
        <begin position="18"/>
        <end position="46"/>
    </location>
</feature>
<evidence type="ECO:0000313" key="6">
    <source>
        <dbReference type="Proteomes" id="UP001293593"/>
    </source>
</evidence>
<dbReference type="SMART" id="SM00979">
    <property type="entry name" value="TIFY"/>
    <property type="match status" value="1"/>
</dbReference>
<proteinExistence type="inferred from homology"/>
<dbReference type="PROSITE" id="PS51320">
    <property type="entry name" value="TIFY"/>
    <property type="match status" value="1"/>
</dbReference>
<dbReference type="GO" id="GO:0005634">
    <property type="term" value="C:nucleus"/>
    <property type="evidence" value="ECO:0007669"/>
    <property type="project" value="UniProtKB-SubCell"/>
</dbReference>
<dbReference type="Proteomes" id="UP001293593">
    <property type="component" value="Unassembled WGS sequence"/>
</dbReference>
<dbReference type="GO" id="GO:0009611">
    <property type="term" value="P:response to wounding"/>
    <property type="evidence" value="ECO:0007669"/>
    <property type="project" value="UniProtKB-UniRule"/>
</dbReference>
<dbReference type="Pfam" id="PF09425">
    <property type="entry name" value="Jas_motif"/>
    <property type="match status" value="1"/>
</dbReference>
<dbReference type="PANTHER" id="PTHR33077">
    <property type="entry name" value="PROTEIN TIFY 4A-RELATED-RELATED"/>
    <property type="match status" value="1"/>
</dbReference>
<dbReference type="PANTHER" id="PTHR33077:SF17">
    <property type="entry name" value="PROTEIN TIFY 5B"/>
    <property type="match status" value="1"/>
</dbReference>
<comment type="similarity">
    <text evidence="1 2">Belongs to the TIFY/JAZ family.</text>
</comment>
<comment type="function">
    <text evidence="2">Repressor of jasmonate responses.</text>
</comment>
<keyword evidence="6" id="KW-1185">Reference proteome</keyword>
<keyword evidence="2" id="KW-0539">Nucleus</keyword>
<feature type="region of interest" description="Disordered" evidence="3">
    <location>
        <begin position="84"/>
        <end position="115"/>
    </location>
</feature>
<name>A0AAE1M6C7_9FABA</name>
<dbReference type="GO" id="GO:0031347">
    <property type="term" value="P:regulation of defense response"/>
    <property type="evidence" value="ECO:0007669"/>
    <property type="project" value="UniProtKB-UniRule"/>
</dbReference>
<dbReference type="GO" id="GO:2000022">
    <property type="term" value="P:regulation of jasmonic acid mediated signaling pathway"/>
    <property type="evidence" value="ECO:0007669"/>
    <property type="project" value="UniProtKB-UniRule"/>
</dbReference>
<evidence type="ECO:0000256" key="3">
    <source>
        <dbReference type="SAM" id="MobiDB-lite"/>
    </source>
</evidence>
<sequence>MKMRRNCNLELRLFPYQDSSHDHHHPMVGEGSNNSSKREMSAAEDEGQQQKLTIFYDGKVCVSDVTHLQARWIMKEASKEMAEEEENMMKLNRSLSQSQRQMYSPNSNNASSLSMKRSLQRFLQKRKDRILHSPHPYHHHP</sequence>
<evidence type="ECO:0000313" key="5">
    <source>
        <dbReference type="EMBL" id="KAK4254545.1"/>
    </source>
</evidence>
<dbReference type="EMBL" id="JAWXYG010000014">
    <property type="protein sequence ID" value="KAK4254545.1"/>
    <property type="molecule type" value="Genomic_DNA"/>
</dbReference>
<evidence type="ECO:0000256" key="1">
    <source>
        <dbReference type="ARBA" id="ARBA00008614"/>
    </source>
</evidence>
<dbReference type="InterPro" id="IPR040390">
    <property type="entry name" value="TIFY/JAZ"/>
</dbReference>
<protein>
    <recommendedName>
        <fullName evidence="2">Protein TIFY</fullName>
    </recommendedName>
    <alternativeName>
        <fullName evidence="2">Jasmonate ZIM domain-containing protein</fullName>
    </alternativeName>
</protein>
<evidence type="ECO:0000256" key="2">
    <source>
        <dbReference type="RuleBase" id="RU369065"/>
    </source>
</evidence>
<dbReference type="InterPro" id="IPR010399">
    <property type="entry name" value="Tify_dom"/>
</dbReference>
<accession>A0AAE1M6C7</accession>
<gene>
    <name evidence="5" type="ORF">QN277_009914</name>
</gene>
<feature type="domain" description="Tify" evidence="4">
    <location>
        <begin position="45"/>
        <end position="79"/>
    </location>
</feature>
<dbReference type="AlphaFoldDB" id="A0AAE1M6C7"/>
<evidence type="ECO:0000259" key="4">
    <source>
        <dbReference type="PROSITE" id="PS51320"/>
    </source>
</evidence>
<comment type="domain">
    <text evidence="2">The jas domain is required for interaction with COI1.</text>
</comment>
<comment type="caution">
    <text evidence="5">The sequence shown here is derived from an EMBL/GenBank/DDBJ whole genome shotgun (WGS) entry which is preliminary data.</text>
</comment>
<feature type="compositionally biased region" description="Polar residues" evidence="3">
    <location>
        <begin position="93"/>
        <end position="115"/>
    </location>
</feature>
<dbReference type="InterPro" id="IPR018467">
    <property type="entry name" value="CCT_CS"/>
</dbReference>
<comment type="subcellular location">
    <subcellularLocation>
        <location evidence="2">Nucleus</location>
    </subcellularLocation>
</comment>
<dbReference type="Pfam" id="PF06200">
    <property type="entry name" value="tify"/>
    <property type="match status" value="1"/>
</dbReference>
<reference evidence="5" key="1">
    <citation type="submission" date="2023-10" db="EMBL/GenBank/DDBJ databases">
        <title>Chromosome-level genome of the transformable northern wattle, Acacia crassicarpa.</title>
        <authorList>
            <person name="Massaro I."/>
            <person name="Sinha N.R."/>
            <person name="Poethig S."/>
            <person name="Leichty A.R."/>
        </authorList>
    </citation>
    <scope>NUCLEOTIDE SEQUENCE</scope>
    <source>
        <strain evidence="5">Acra3RX</strain>
        <tissue evidence="5">Leaf</tissue>
    </source>
</reference>
<keyword evidence="2" id="KW-1184">Jasmonic acid signaling pathway</keyword>